<evidence type="ECO:0000313" key="3">
    <source>
        <dbReference type="Proteomes" id="UP000008467"/>
    </source>
</evidence>
<dbReference type="KEGG" id="cle:Clole_3336"/>
<name>F2JR45_CELLD</name>
<dbReference type="AlphaFoldDB" id="F2JR45"/>
<protein>
    <submittedName>
        <fullName evidence="2">Uncharacterized protein</fullName>
    </submittedName>
</protein>
<organism evidence="2 3">
    <name type="scientific">Cellulosilyticum lentocellum (strain ATCC 49066 / DSM 5427 / NCIMB 11756 / RHM5)</name>
    <name type="common">Clostridium lentocellum</name>
    <dbReference type="NCBI Taxonomy" id="642492"/>
    <lineage>
        <taxon>Bacteria</taxon>
        <taxon>Bacillati</taxon>
        <taxon>Bacillota</taxon>
        <taxon>Clostridia</taxon>
        <taxon>Lachnospirales</taxon>
        <taxon>Cellulosilyticaceae</taxon>
        <taxon>Cellulosilyticum</taxon>
    </lineage>
</organism>
<keyword evidence="3" id="KW-1185">Reference proteome</keyword>
<evidence type="ECO:0000313" key="2">
    <source>
        <dbReference type="EMBL" id="ADZ85026.1"/>
    </source>
</evidence>
<reference evidence="2 3" key="1">
    <citation type="journal article" date="2011" name="J. Bacteriol.">
        <title>Complete genome sequence of the cellulose-degrading bacterium Cellulosilyticum lentocellum.</title>
        <authorList>
            <consortium name="US DOE Joint Genome Institute"/>
            <person name="Miller D.A."/>
            <person name="Suen G."/>
            <person name="Bruce D."/>
            <person name="Copeland A."/>
            <person name="Cheng J.F."/>
            <person name="Detter C."/>
            <person name="Goodwin L.A."/>
            <person name="Han C.S."/>
            <person name="Hauser L.J."/>
            <person name="Land M.L."/>
            <person name="Lapidus A."/>
            <person name="Lucas S."/>
            <person name="Meincke L."/>
            <person name="Pitluck S."/>
            <person name="Tapia R."/>
            <person name="Teshima H."/>
            <person name="Woyke T."/>
            <person name="Fox B.G."/>
            <person name="Angert E.R."/>
            <person name="Currie C.R."/>
        </authorList>
    </citation>
    <scope>NUCLEOTIDE SEQUENCE [LARGE SCALE GENOMIC DNA]</scope>
    <source>
        <strain evidence="3">ATCC 49066 / DSM 5427 / NCIMB 11756 / RHM5</strain>
    </source>
</reference>
<dbReference type="EMBL" id="CP002582">
    <property type="protein sequence ID" value="ADZ85026.1"/>
    <property type="molecule type" value="Genomic_DNA"/>
</dbReference>
<feature type="transmembrane region" description="Helical" evidence="1">
    <location>
        <begin position="181"/>
        <end position="205"/>
    </location>
</feature>
<proteinExistence type="predicted"/>
<accession>F2JR45</accession>
<evidence type="ECO:0000256" key="1">
    <source>
        <dbReference type="SAM" id="Phobius"/>
    </source>
</evidence>
<dbReference type="Proteomes" id="UP000008467">
    <property type="component" value="Chromosome"/>
</dbReference>
<keyword evidence="1" id="KW-1133">Transmembrane helix</keyword>
<dbReference type="HOGENOM" id="CLU_815582_0_0_9"/>
<dbReference type="RefSeq" id="WP_013658303.1">
    <property type="nucleotide sequence ID" value="NC_015275.1"/>
</dbReference>
<sequence length="340" mass="40209">MQAKGLNKEIRHHYLKRLLVWCVLLIVICMQTYPNREYVESLLIGAGDIQDYDMKLFMKEAPPVVTAKEMSFINTGYEIYSGDKDGENYKESTIYLGEMKGKYMICIYASTSSTDPSYLTGKNKFLIIKEANTLIDYETILLGVVRDLNAIYKENVTEADFINKIVFIEEEKGLLRYRLEVAGLICISVFVIYEVIKCLVGVLGLPRIKGRHYIGKQRWKEVALKIQEEKSLREGKRYRITEHWFIGIFQGIVVIPIEKMIWIYQEDYSIYIYAQDGRKYCLRHWSRKQIEKMYKDMKEALPWVYQGNTKDLQYIWKKQRMQMIEDVEEGKLDYDLSEWL</sequence>
<feature type="transmembrane region" description="Helical" evidence="1">
    <location>
        <begin position="14"/>
        <end position="33"/>
    </location>
</feature>
<keyword evidence="1" id="KW-0812">Transmembrane</keyword>
<keyword evidence="1" id="KW-0472">Membrane</keyword>
<gene>
    <name evidence="2" type="ordered locus">Clole_3336</name>
</gene>